<evidence type="ECO:0000256" key="1">
    <source>
        <dbReference type="SAM" id="MobiDB-lite"/>
    </source>
</evidence>
<feature type="compositionally biased region" description="Pro residues" evidence="1">
    <location>
        <begin position="564"/>
        <end position="577"/>
    </location>
</feature>
<organism evidence="2 3">
    <name type="scientific">Prorocentrum cordatum</name>
    <dbReference type="NCBI Taxonomy" id="2364126"/>
    <lineage>
        <taxon>Eukaryota</taxon>
        <taxon>Sar</taxon>
        <taxon>Alveolata</taxon>
        <taxon>Dinophyceae</taxon>
        <taxon>Prorocentrales</taxon>
        <taxon>Prorocentraceae</taxon>
        <taxon>Prorocentrum</taxon>
    </lineage>
</organism>
<comment type="caution">
    <text evidence="2">The sequence shown here is derived from an EMBL/GenBank/DDBJ whole genome shotgun (WGS) entry which is preliminary data.</text>
</comment>
<protein>
    <recommendedName>
        <fullName evidence="4">RNA-directed RNA polymerase</fullName>
    </recommendedName>
</protein>
<feature type="region of interest" description="Disordered" evidence="1">
    <location>
        <begin position="524"/>
        <end position="600"/>
    </location>
</feature>
<feature type="non-terminal residue" evidence="2">
    <location>
        <position position="631"/>
    </location>
</feature>
<dbReference type="Proteomes" id="UP001189429">
    <property type="component" value="Unassembled WGS sequence"/>
</dbReference>
<sequence>DAWVVSGSFPKFDLGPVVGEVALTLGRPWKAPKGGAPLALAGHAPSGALAIMDAVPTPDSKAPAELAVEEVAPLKVNAGAGAAGARPTVHPAGPTVQDQEGAAVDEMLKAAKDAVHDRRLFSPAKLLSPEYMDFWIDQFLDHVSRAKKTRGSLSEQEFTASLGPPCSRFPPDIVTWLLQEDEWVPVQGFAENVQARVQDFRYLVPPLLQVIMAEEGDLAGPESVKQLGGLQYRSALFLSKMHRACKARGRSRKCERILADGKPLAEKGVAAMKVLGAHADEMSRLAWIAEDSSRIELLSDWEPNHPWCCVGPLVGGAAQLKSAPRVAVAKAAEFFRECAELIDHVPNRACKDLRKDYRRIKARGRQIQCTSPRAEFWFEFVARSELCERGLAPERRRGFRICHSTPREGHLSDACVGRMWAEIRRVRMGAAFSGVPENFPDAFRTAGWLDSDLRGLGAMARQCRSKGARLGAALAQKCAGVEAVSAVGMPTGEDGSDAASGEPAAKKAHAGAAALPGPPAVVAPAGSGGAGKPSAAQGGSAPAAAPGEAGASGGGGASEAVAAGPPPVAAEAGPPPAAAGAVAAGAPPEAAEGAPAESRARAVEALAPVVAAPTEPPALATAVGVFAGPGK</sequence>
<gene>
    <name evidence="2" type="ORF">PCOR1329_LOCUS85203</name>
</gene>
<evidence type="ECO:0000313" key="3">
    <source>
        <dbReference type="Proteomes" id="UP001189429"/>
    </source>
</evidence>
<keyword evidence="3" id="KW-1185">Reference proteome</keyword>
<evidence type="ECO:0008006" key="4">
    <source>
        <dbReference type="Google" id="ProtNLM"/>
    </source>
</evidence>
<reference evidence="2" key="1">
    <citation type="submission" date="2023-10" db="EMBL/GenBank/DDBJ databases">
        <authorList>
            <person name="Chen Y."/>
            <person name="Shah S."/>
            <person name="Dougan E. K."/>
            <person name="Thang M."/>
            <person name="Chan C."/>
        </authorList>
    </citation>
    <scope>NUCLEOTIDE SEQUENCE [LARGE SCALE GENOMIC DNA]</scope>
</reference>
<name>A0ABN9YET6_9DINO</name>
<accession>A0ABN9YET6</accession>
<proteinExistence type="predicted"/>
<feature type="compositionally biased region" description="Low complexity" evidence="1">
    <location>
        <begin position="532"/>
        <end position="549"/>
    </location>
</feature>
<feature type="non-terminal residue" evidence="2">
    <location>
        <position position="1"/>
    </location>
</feature>
<feature type="region of interest" description="Disordered" evidence="1">
    <location>
        <begin position="492"/>
        <end position="512"/>
    </location>
</feature>
<feature type="compositionally biased region" description="Low complexity" evidence="1">
    <location>
        <begin position="578"/>
        <end position="600"/>
    </location>
</feature>
<dbReference type="EMBL" id="CAUYUJ010022550">
    <property type="protein sequence ID" value="CAK0911278.1"/>
    <property type="molecule type" value="Genomic_DNA"/>
</dbReference>
<evidence type="ECO:0000313" key="2">
    <source>
        <dbReference type="EMBL" id="CAK0911278.1"/>
    </source>
</evidence>